<dbReference type="InterPro" id="IPR008978">
    <property type="entry name" value="HSP20-like_chaperone"/>
</dbReference>
<dbReference type="Proteomes" id="UP000246077">
    <property type="component" value="Unassembled WGS sequence"/>
</dbReference>
<dbReference type="RefSeq" id="WP_109920880.1">
    <property type="nucleotide sequence ID" value="NZ_QGLF01000002.1"/>
</dbReference>
<evidence type="ECO:0000256" key="1">
    <source>
        <dbReference type="ARBA" id="ARBA00023016"/>
    </source>
</evidence>
<organism evidence="5 6">
    <name type="scientific">Zavarzinia compransoris</name>
    <dbReference type="NCBI Taxonomy" id="1264899"/>
    <lineage>
        <taxon>Bacteria</taxon>
        <taxon>Pseudomonadati</taxon>
        <taxon>Pseudomonadota</taxon>
        <taxon>Alphaproteobacteria</taxon>
        <taxon>Rhodospirillales</taxon>
        <taxon>Zavarziniaceae</taxon>
        <taxon>Zavarzinia</taxon>
    </lineage>
</organism>
<proteinExistence type="inferred from homology"/>
<accession>A0A317EAM7</accession>
<dbReference type="Pfam" id="PF00011">
    <property type="entry name" value="HSP20"/>
    <property type="match status" value="1"/>
</dbReference>
<dbReference type="InterPro" id="IPR037913">
    <property type="entry name" value="ACD_IbpA/B"/>
</dbReference>
<reference evidence="6" key="1">
    <citation type="submission" date="2018-05" db="EMBL/GenBank/DDBJ databases">
        <title>Zavarzinia sp. HR-AS.</title>
        <authorList>
            <person name="Lee Y."/>
            <person name="Jeon C.O."/>
        </authorList>
    </citation>
    <scope>NUCLEOTIDE SEQUENCE [LARGE SCALE GENOMIC DNA]</scope>
    <source>
        <strain evidence="6">DSM 1231</strain>
    </source>
</reference>
<keyword evidence="6" id="KW-1185">Reference proteome</keyword>
<dbReference type="OrthoDB" id="9810618at2"/>
<dbReference type="AlphaFoldDB" id="A0A317EAM7"/>
<evidence type="ECO:0000313" key="6">
    <source>
        <dbReference type="Proteomes" id="UP000246077"/>
    </source>
</evidence>
<evidence type="ECO:0000256" key="2">
    <source>
        <dbReference type="PROSITE-ProRule" id="PRU00285"/>
    </source>
</evidence>
<dbReference type="InterPro" id="IPR002068">
    <property type="entry name" value="A-crystallin/Hsp20_dom"/>
</dbReference>
<dbReference type="CDD" id="cd06470">
    <property type="entry name" value="ACD_IbpA-B_like"/>
    <property type="match status" value="1"/>
</dbReference>
<sequence length="156" mass="17321">MRSAFDFSPLMRSTIGFDRVSRLLDAAARVDEANAAYPPYNIEKSGDDKYRITMAVAGFAPEQLEVTVKENVLLIAGKAREDQAEAQYLHRGIAARAFERRFELAETIKVVNAAFENGLLHVELVREVPEAKKPRQIAIDTRAAARAPQIEHQAAA</sequence>
<evidence type="ECO:0000256" key="3">
    <source>
        <dbReference type="RuleBase" id="RU003616"/>
    </source>
</evidence>
<protein>
    <submittedName>
        <fullName evidence="5">Heat-shock protein</fullName>
    </submittedName>
</protein>
<dbReference type="PANTHER" id="PTHR47062:SF1">
    <property type="entry name" value="SMALL HEAT SHOCK PROTEIN IBPA"/>
    <property type="match status" value="1"/>
</dbReference>
<gene>
    <name evidence="5" type="ORF">DKG75_09740</name>
</gene>
<name>A0A317EAM7_9PROT</name>
<dbReference type="PANTHER" id="PTHR47062">
    <property type="match status" value="1"/>
</dbReference>
<dbReference type="PROSITE" id="PS01031">
    <property type="entry name" value="SHSP"/>
    <property type="match status" value="1"/>
</dbReference>
<comment type="similarity">
    <text evidence="2 3">Belongs to the small heat shock protein (HSP20) family.</text>
</comment>
<evidence type="ECO:0000313" key="5">
    <source>
        <dbReference type="EMBL" id="PWR22235.1"/>
    </source>
</evidence>
<dbReference type="SUPFAM" id="SSF49764">
    <property type="entry name" value="HSP20-like chaperones"/>
    <property type="match status" value="1"/>
</dbReference>
<evidence type="ECO:0000259" key="4">
    <source>
        <dbReference type="PROSITE" id="PS01031"/>
    </source>
</evidence>
<feature type="domain" description="SHSP" evidence="4">
    <location>
        <begin position="31"/>
        <end position="142"/>
    </location>
</feature>
<keyword evidence="1" id="KW-0346">Stress response</keyword>
<dbReference type="Gene3D" id="2.60.40.790">
    <property type="match status" value="1"/>
</dbReference>
<comment type="caution">
    <text evidence="5">The sequence shown here is derived from an EMBL/GenBank/DDBJ whole genome shotgun (WGS) entry which is preliminary data.</text>
</comment>
<dbReference type="EMBL" id="QGLF01000002">
    <property type="protein sequence ID" value="PWR22235.1"/>
    <property type="molecule type" value="Genomic_DNA"/>
</dbReference>